<accession>A0A3G5A8S4</accession>
<evidence type="ECO:0000256" key="1">
    <source>
        <dbReference type="ARBA" id="ARBA00022741"/>
    </source>
</evidence>
<sequence>MVFRIIFIGDPACGKSSIIRRYCENEFSSSYSPSLSIERYERIKICSLSNGIQIPVSLQLWDTSSIWHPDIIKQYFAGMHCVVIVFDAGMGSAESLKKWHQLLENFVKEMNVARPMVCIVGNNYGTKKCSPEIVSIIGDLTKNPYLEVNAKTGVGINNLFSEIAYALIKEYPQLVNKNNIL</sequence>
<dbReference type="GO" id="GO:0003924">
    <property type="term" value="F:GTPase activity"/>
    <property type="evidence" value="ECO:0007669"/>
    <property type="project" value="InterPro"/>
</dbReference>
<reference evidence="3" key="1">
    <citation type="submission" date="2018-10" db="EMBL/GenBank/DDBJ databases">
        <title>Hidden diversity of soil giant viruses.</title>
        <authorList>
            <person name="Schulz F."/>
            <person name="Alteio L."/>
            <person name="Goudeau D."/>
            <person name="Ryan E.M."/>
            <person name="Malmstrom R.R."/>
            <person name="Blanchard J."/>
            <person name="Woyke T."/>
        </authorList>
    </citation>
    <scope>NUCLEOTIDE SEQUENCE</scope>
    <source>
        <strain evidence="3">HYV1</strain>
    </source>
</reference>
<evidence type="ECO:0000313" key="3">
    <source>
        <dbReference type="EMBL" id="AYV83657.1"/>
    </source>
</evidence>
<dbReference type="InterPro" id="IPR050227">
    <property type="entry name" value="Rab"/>
</dbReference>
<keyword evidence="1" id="KW-0547">Nucleotide-binding</keyword>
<dbReference type="SUPFAM" id="SSF52540">
    <property type="entry name" value="P-loop containing nucleoside triphosphate hydrolases"/>
    <property type="match status" value="1"/>
</dbReference>
<evidence type="ECO:0000256" key="2">
    <source>
        <dbReference type="ARBA" id="ARBA00023134"/>
    </source>
</evidence>
<dbReference type="PANTHER" id="PTHR47977">
    <property type="entry name" value="RAS-RELATED PROTEIN RAB"/>
    <property type="match status" value="1"/>
</dbReference>
<proteinExistence type="predicted"/>
<dbReference type="Gene3D" id="3.40.50.300">
    <property type="entry name" value="P-loop containing nucleotide triphosphate hydrolases"/>
    <property type="match status" value="1"/>
</dbReference>
<dbReference type="Pfam" id="PF00071">
    <property type="entry name" value="Ras"/>
    <property type="match status" value="1"/>
</dbReference>
<dbReference type="InterPro" id="IPR001806">
    <property type="entry name" value="Small_GTPase"/>
</dbReference>
<dbReference type="InterPro" id="IPR027417">
    <property type="entry name" value="P-loop_NTPase"/>
</dbReference>
<name>A0A3G5A8S4_9VIRU</name>
<keyword evidence="2" id="KW-0342">GTP-binding</keyword>
<dbReference type="PROSITE" id="PS51419">
    <property type="entry name" value="RAB"/>
    <property type="match status" value="1"/>
</dbReference>
<dbReference type="EMBL" id="MK072391">
    <property type="protein sequence ID" value="AYV83657.1"/>
    <property type="molecule type" value="Genomic_DNA"/>
</dbReference>
<protein>
    <submittedName>
        <fullName evidence="3">Putative small GTP-binding protein</fullName>
    </submittedName>
</protein>
<organism evidence="3">
    <name type="scientific">Hyperionvirus sp</name>
    <dbReference type="NCBI Taxonomy" id="2487770"/>
    <lineage>
        <taxon>Viruses</taxon>
        <taxon>Varidnaviria</taxon>
        <taxon>Bamfordvirae</taxon>
        <taxon>Nucleocytoviricota</taxon>
        <taxon>Megaviricetes</taxon>
        <taxon>Imitervirales</taxon>
        <taxon>Mimiviridae</taxon>
        <taxon>Klosneuvirinae</taxon>
    </lineage>
</organism>
<dbReference type="SMART" id="SM00175">
    <property type="entry name" value="RAB"/>
    <property type="match status" value="1"/>
</dbReference>
<gene>
    <name evidence="3" type="ORF">Hyperionvirus9_74</name>
</gene>
<dbReference type="GO" id="GO:0005525">
    <property type="term" value="F:GTP binding"/>
    <property type="evidence" value="ECO:0007669"/>
    <property type="project" value="UniProtKB-KW"/>
</dbReference>
<dbReference type="PRINTS" id="PR00449">
    <property type="entry name" value="RASTRNSFRMNG"/>
</dbReference>